<dbReference type="PRINTS" id="PR01415">
    <property type="entry name" value="ANKYRIN"/>
</dbReference>
<organism evidence="4 5">
    <name type="scientific">Paralvinella palmiformis</name>
    <dbReference type="NCBI Taxonomy" id="53620"/>
    <lineage>
        <taxon>Eukaryota</taxon>
        <taxon>Metazoa</taxon>
        <taxon>Spiralia</taxon>
        <taxon>Lophotrochozoa</taxon>
        <taxon>Annelida</taxon>
        <taxon>Polychaeta</taxon>
        <taxon>Sedentaria</taxon>
        <taxon>Canalipalpata</taxon>
        <taxon>Terebellida</taxon>
        <taxon>Terebelliformia</taxon>
        <taxon>Alvinellidae</taxon>
        <taxon>Paralvinella</taxon>
    </lineage>
</organism>
<dbReference type="Proteomes" id="UP001208570">
    <property type="component" value="Unassembled WGS sequence"/>
</dbReference>
<dbReference type="PROSITE" id="PS50088">
    <property type="entry name" value="ANK_REPEAT"/>
    <property type="match status" value="2"/>
</dbReference>
<feature type="compositionally biased region" description="Basic and acidic residues" evidence="3">
    <location>
        <begin position="215"/>
        <end position="236"/>
    </location>
</feature>
<feature type="compositionally biased region" description="Low complexity" evidence="3">
    <location>
        <begin position="354"/>
        <end position="387"/>
    </location>
</feature>
<dbReference type="EMBL" id="JAODUP010000239">
    <property type="protein sequence ID" value="KAK2155474.1"/>
    <property type="molecule type" value="Genomic_DNA"/>
</dbReference>
<accession>A0AAD9JLV7</accession>
<feature type="repeat" description="ANK" evidence="2">
    <location>
        <begin position="130"/>
        <end position="162"/>
    </location>
</feature>
<dbReference type="SUPFAM" id="SSF48403">
    <property type="entry name" value="Ankyrin repeat"/>
    <property type="match status" value="1"/>
</dbReference>
<proteinExistence type="predicted"/>
<evidence type="ECO:0000313" key="5">
    <source>
        <dbReference type="Proteomes" id="UP001208570"/>
    </source>
</evidence>
<evidence type="ECO:0000313" key="4">
    <source>
        <dbReference type="EMBL" id="KAK2155474.1"/>
    </source>
</evidence>
<dbReference type="InterPro" id="IPR036770">
    <property type="entry name" value="Ankyrin_rpt-contain_sf"/>
</dbReference>
<feature type="compositionally biased region" description="Polar residues" evidence="3">
    <location>
        <begin position="283"/>
        <end position="299"/>
    </location>
</feature>
<evidence type="ECO:0000256" key="2">
    <source>
        <dbReference type="PROSITE-ProRule" id="PRU00023"/>
    </source>
</evidence>
<feature type="compositionally biased region" description="Basic residues" evidence="3">
    <location>
        <begin position="190"/>
        <end position="204"/>
    </location>
</feature>
<dbReference type="Gene3D" id="1.25.40.20">
    <property type="entry name" value="Ankyrin repeat-containing domain"/>
    <property type="match status" value="1"/>
</dbReference>
<gene>
    <name evidence="4" type="ORF">LSH36_239g02017</name>
</gene>
<dbReference type="GO" id="GO:0005737">
    <property type="term" value="C:cytoplasm"/>
    <property type="evidence" value="ECO:0007669"/>
    <property type="project" value="TreeGrafter"/>
</dbReference>
<dbReference type="PANTHER" id="PTHR24179">
    <property type="entry name" value="PROTEIN PHOSPHATASE 1 REGULATORY SUBUNIT 12"/>
    <property type="match status" value="1"/>
</dbReference>
<keyword evidence="1" id="KW-0677">Repeat</keyword>
<dbReference type="PROSITE" id="PS50297">
    <property type="entry name" value="ANK_REP_REGION"/>
    <property type="match status" value="2"/>
</dbReference>
<name>A0AAD9JLV7_9ANNE</name>
<sequence length="518" mass="57381">MEPSLPSGNGLFYFLDRGRRNQRENEEGRASRYPIREWEHEDLDDPLDKPLDQVYTISTGVTQDLIDETRLSTEHKMLNDLKQLADGEEDLEFKGRSGETPLHIAAANGYIQVAEFLLDHHVQVDVTDDDTWQPIHAAACWGHLALLELLVQNGADLEAKTKNGETPLDICEDPEVRQRITELRDEIKSHRASRSHDLRRRRSQNSRSASIRRTSMREKTPIALKEAREEAQRLRESAGSADEEFEEEDHNAAQNKQTANSMSMNIFIPVEEDSPDKDINNIQLHLTDNNSNKTQTSRDSSPEREEVPSIPSSHHAVIKTDAKQAEPVPAPSATMLSSDQGVATALPSKDADDATGTNTAAVVPSATSNQSTASSTAVTSEAKSSSANQKSEPVCVGDKKGPQAALSHAHSEESLNTPPSGTLADLKKYRAQRLQENIRNKDNVSIHSFADEHTSQNHSDTENSLLTAPSNGQNKTTHNGIQYKNTYYITEERPKHKFTASNTEIIGEDNKTGCCVIL</sequence>
<evidence type="ECO:0008006" key="6">
    <source>
        <dbReference type="Google" id="ProtNLM"/>
    </source>
</evidence>
<dbReference type="PANTHER" id="PTHR24179:SF29">
    <property type="entry name" value="LD46604P"/>
    <property type="match status" value="1"/>
</dbReference>
<reference evidence="4" key="1">
    <citation type="journal article" date="2023" name="Mol. Biol. Evol.">
        <title>Third-Generation Sequencing Reveals the Adaptive Role of the Epigenome in Three Deep-Sea Polychaetes.</title>
        <authorList>
            <person name="Perez M."/>
            <person name="Aroh O."/>
            <person name="Sun Y."/>
            <person name="Lan Y."/>
            <person name="Juniper S.K."/>
            <person name="Young C.R."/>
            <person name="Angers B."/>
            <person name="Qian P.Y."/>
        </authorList>
    </citation>
    <scope>NUCLEOTIDE SEQUENCE</scope>
    <source>
        <strain evidence="4">P08H-3</strain>
    </source>
</reference>
<feature type="repeat" description="ANK" evidence="2">
    <location>
        <begin position="97"/>
        <end position="129"/>
    </location>
</feature>
<dbReference type="InterPro" id="IPR002110">
    <property type="entry name" value="Ankyrin_rpt"/>
</dbReference>
<feature type="compositionally biased region" description="Polar residues" evidence="3">
    <location>
        <begin position="462"/>
        <end position="479"/>
    </location>
</feature>
<feature type="region of interest" description="Disordered" evidence="3">
    <location>
        <begin position="184"/>
        <end position="261"/>
    </location>
</feature>
<dbReference type="FunFam" id="1.25.40.20:FF:000198">
    <property type="entry name" value="Myosin binding subunit, isoform P"/>
    <property type="match status" value="1"/>
</dbReference>
<dbReference type="GO" id="GO:0004857">
    <property type="term" value="F:enzyme inhibitor activity"/>
    <property type="evidence" value="ECO:0007669"/>
    <property type="project" value="TreeGrafter"/>
</dbReference>
<feature type="region of interest" description="Disordered" evidence="3">
    <location>
        <begin position="283"/>
        <end position="423"/>
    </location>
</feature>
<feature type="region of interest" description="Disordered" evidence="3">
    <location>
        <begin position="452"/>
        <end position="479"/>
    </location>
</feature>
<evidence type="ECO:0000256" key="3">
    <source>
        <dbReference type="SAM" id="MobiDB-lite"/>
    </source>
</evidence>
<dbReference type="GO" id="GO:0017020">
    <property type="term" value="F:myosin phosphatase regulator activity"/>
    <property type="evidence" value="ECO:0007669"/>
    <property type="project" value="TreeGrafter"/>
</dbReference>
<protein>
    <recommendedName>
        <fullName evidence="6">Protein phosphatase 1 regulatory subunit 12A</fullName>
    </recommendedName>
</protein>
<dbReference type="AlphaFoldDB" id="A0AAD9JLV7"/>
<keyword evidence="2" id="KW-0040">ANK repeat</keyword>
<evidence type="ECO:0000256" key="1">
    <source>
        <dbReference type="ARBA" id="ARBA00022737"/>
    </source>
</evidence>
<feature type="compositionally biased region" description="Basic and acidic residues" evidence="3">
    <location>
        <begin position="452"/>
        <end position="461"/>
    </location>
</feature>
<dbReference type="InterPro" id="IPR051226">
    <property type="entry name" value="PP1_Regulatory_Subunit"/>
</dbReference>
<dbReference type="Pfam" id="PF12796">
    <property type="entry name" value="Ank_2"/>
    <property type="match status" value="1"/>
</dbReference>
<comment type="caution">
    <text evidence="4">The sequence shown here is derived from an EMBL/GenBank/DDBJ whole genome shotgun (WGS) entry which is preliminary data.</text>
</comment>
<feature type="compositionally biased region" description="Polar residues" evidence="3">
    <location>
        <begin position="252"/>
        <end position="261"/>
    </location>
</feature>
<keyword evidence="5" id="KW-1185">Reference proteome</keyword>
<dbReference type="SMART" id="SM00248">
    <property type="entry name" value="ANK"/>
    <property type="match status" value="2"/>
</dbReference>